<organism evidence="2 3">
    <name type="scientific">Lophium mytilinum</name>
    <dbReference type="NCBI Taxonomy" id="390894"/>
    <lineage>
        <taxon>Eukaryota</taxon>
        <taxon>Fungi</taxon>
        <taxon>Dikarya</taxon>
        <taxon>Ascomycota</taxon>
        <taxon>Pezizomycotina</taxon>
        <taxon>Dothideomycetes</taxon>
        <taxon>Pleosporomycetidae</taxon>
        <taxon>Mytilinidiales</taxon>
        <taxon>Mytilinidiaceae</taxon>
        <taxon>Lophium</taxon>
    </lineage>
</organism>
<protein>
    <submittedName>
        <fullName evidence="2">Uncharacterized protein</fullName>
    </submittedName>
</protein>
<evidence type="ECO:0000256" key="1">
    <source>
        <dbReference type="SAM" id="MobiDB-lite"/>
    </source>
</evidence>
<name>A0A6A6R054_9PEZI</name>
<reference evidence="2" key="1">
    <citation type="journal article" date="2020" name="Stud. Mycol.">
        <title>101 Dothideomycetes genomes: a test case for predicting lifestyles and emergence of pathogens.</title>
        <authorList>
            <person name="Haridas S."/>
            <person name="Albert R."/>
            <person name="Binder M."/>
            <person name="Bloem J."/>
            <person name="Labutti K."/>
            <person name="Salamov A."/>
            <person name="Andreopoulos B."/>
            <person name="Baker S."/>
            <person name="Barry K."/>
            <person name="Bills G."/>
            <person name="Bluhm B."/>
            <person name="Cannon C."/>
            <person name="Castanera R."/>
            <person name="Culley D."/>
            <person name="Daum C."/>
            <person name="Ezra D."/>
            <person name="Gonzalez J."/>
            <person name="Henrissat B."/>
            <person name="Kuo A."/>
            <person name="Liang C."/>
            <person name="Lipzen A."/>
            <person name="Lutzoni F."/>
            <person name="Magnuson J."/>
            <person name="Mondo S."/>
            <person name="Nolan M."/>
            <person name="Ohm R."/>
            <person name="Pangilinan J."/>
            <person name="Park H.-J."/>
            <person name="Ramirez L."/>
            <person name="Alfaro M."/>
            <person name="Sun H."/>
            <person name="Tritt A."/>
            <person name="Yoshinaga Y."/>
            <person name="Zwiers L.-H."/>
            <person name="Turgeon B."/>
            <person name="Goodwin S."/>
            <person name="Spatafora J."/>
            <person name="Crous P."/>
            <person name="Grigoriev I."/>
        </authorList>
    </citation>
    <scope>NUCLEOTIDE SEQUENCE</scope>
    <source>
        <strain evidence="2">CBS 269.34</strain>
    </source>
</reference>
<evidence type="ECO:0000313" key="2">
    <source>
        <dbReference type="EMBL" id="KAF2497906.1"/>
    </source>
</evidence>
<gene>
    <name evidence="2" type="ORF">BU16DRAFT_525491</name>
</gene>
<dbReference type="AlphaFoldDB" id="A0A6A6R054"/>
<keyword evidence="3" id="KW-1185">Reference proteome</keyword>
<accession>A0A6A6R054</accession>
<sequence length="67" mass="7226">MYSLVHKGCDAARPERQSAPPIKVCNEAGAGVVQLPRGSQFNANRKGRDTDPRVVDWPSGNTPLLPV</sequence>
<proteinExistence type="predicted"/>
<feature type="non-terminal residue" evidence="2">
    <location>
        <position position="67"/>
    </location>
</feature>
<feature type="region of interest" description="Disordered" evidence="1">
    <location>
        <begin position="40"/>
        <end position="67"/>
    </location>
</feature>
<dbReference type="EMBL" id="MU004186">
    <property type="protein sequence ID" value="KAF2497906.1"/>
    <property type="molecule type" value="Genomic_DNA"/>
</dbReference>
<evidence type="ECO:0000313" key="3">
    <source>
        <dbReference type="Proteomes" id="UP000799750"/>
    </source>
</evidence>
<dbReference type="Proteomes" id="UP000799750">
    <property type="component" value="Unassembled WGS sequence"/>
</dbReference>